<dbReference type="AlphaFoldDB" id="A0A7C5L5N1"/>
<keyword evidence="2" id="KW-0812">Transmembrane</keyword>
<keyword evidence="2" id="KW-1133">Transmembrane helix</keyword>
<evidence type="ECO:0000256" key="1">
    <source>
        <dbReference type="ARBA" id="ARBA00012528"/>
    </source>
</evidence>
<dbReference type="CDD" id="cd01949">
    <property type="entry name" value="GGDEF"/>
    <property type="match status" value="1"/>
</dbReference>
<dbReference type="InterPro" id="IPR029787">
    <property type="entry name" value="Nucleotide_cyclase"/>
</dbReference>
<gene>
    <name evidence="4" type="ORF">ENJ61_00510</name>
</gene>
<dbReference type="PANTHER" id="PTHR45138:SF24">
    <property type="entry name" value="DIGUANYLATE CYCLASE DGCC-RELATED"/>
    <property type="match status" value="1"/>
</dbReference>
<proteinExistence type="predicted"/>
<accession>A0A7C5L5N1</accession>
<reference evidence="4" key="1">
    <citation type="journal article" date="2020" name="mSystems">
        <title>Genome- and Community-Level Interaction Insights into Carbon Utilization and Element Cycling Functions of Hydrothermarchaeota in Hydrothermal Sediment.</title>
        <authorList>
            <person name="Zhou Z."/>
            <person name="Liu Y."/>
            <person name="Xu W."/>
            <person name="Pan J."/>
            <person name="Luo Z.H."/>
            <person name="Li M."/>
        </authorList>
    </citation>
    <scope>NUCLEOTIDE SEQUENCE [LARGE SCALE GENOMIC DNA]</scope>
    <source>
        <strain evidence="4">HyVt-501</strain>
    </source>
</reference>
<dbReference type="GO" id="GO:1902201">
    <property type="term" value="P:negative regulation of bacterial-type flagellum-dependent cell motility"/>
    <property type="evidence" value="ECO:0007669"/>
    <property type="project" value="TreeGrafter"/>
</dbReference>
<dbReference type="SUPFAM" id="SSF55073">
    <property type="entry name" value="Nucleotide cyclase"/>
    <property type="match status" value="1"/>
</dbReference>
<organism evidence="4">
    <name type="scientific">Aquifex aeolicus</name>
    <dbReference type="NCBI Taxonomy" id="63363"/>
    <lineage>
        <taxon>Bacteria</taxon>
        <taxon>Pseudomonadati</taxon>
        <taxon>Aquificota</taxon>
        <taxon>Aquificia</taxon>
        <taxon>Aquificales</taxon>
        <taxon>Aquificaceae</taxon>
        <taxon>Aquifex</taxon>
    </lineage>
</organism>
<evidence type="ECO:0000259" key="3">
    <source>
        <dbReference type="PROSITE" id="PS50887"/>
    </source>
</evidence>
<dbReference type="EMBL" id="DRNB01000011">
    <property type="protein sequence ID" value="HHJ63367.1"/>
    <property type="molecule type" value="Genomic_DNA"/>
</dbReference>
<name>A0A7C5L5N1_AQUAO</name>
<dbReference type="Proteomes" id="UP000885792">
    <property type="component" value="Unassembled WGS sequence"/>
</dbReference>
<dbReference type="InterPro" id="IPR050469">
    <property type="entry name" value="Diguanylate_Cyclase"/>
</dbReference>
<feature type="domain" description="GGDEF" evidence="3">
    <location>
        <begin position="383"/>
        <end position="515"/>
    </location>
</feature>
<sequence length="515" mass="57382">MTLRGKIAILITLSFVVAAGTGVINQLSASEGILRDECHRICGETVRKFRELLKLRERMLLSVSSLVAQDERVIEGLRRGDWMLLYRGLGPVYEELSGRGLIGEVSVSREPGPQSREALPLRNMRISEEGVKLSYAHPVVAENGVVGRVSVSLDMDTFLREFSGITGSGCGLALREDLVRKSLTASEFERFARNRFAVNGYLIESPEDLDLGVISSVRFGSGGVLWNEENGLLLCTAPLRNERGEILGYFFAYSREDGLALRTNTLKPVLTLYMPVLSLLFISWLVAFGKLSARIERILLITGLLKSGRLRSLESYRCSEPLDEIGRIESDLLELGRRLREHLEEEAPQLREQHRDDLTGTYSLQALRDFGVDLINRHLAVGKPVSVLLVDGDDFGRICELHGPEIRDSLIKELSHVLRETLRDTDFLFRIDGENFLILLPGTSLKGALRVGENLRRKVEVSLFPAGEGFIRLTVSIGITEISKPVGDIGEIIEKVSRALYLAKKTGKNRIAVEE</sequence>
<dbReference type="SMART" id="SM00267">
    <property type="entry name" value="GGDEF"/>
    <property type="match status" value="1"/>
</dbReference>
<keyword evidence="2" id="KW-0472">Membrane</keyword>
<comment type="caution">
    <text evidence="4">The sequence shown here is derived from an EMBL/GenBank/DDBJ whole genome shotgun (WGS) entry which is preliminary data.</text>
</comment>
<dbReference type="InterPro" id="IPR043128">
    <property type="entry name" value="Rev_trsase/Diguanyl_cyclase"/>
</dbReference>
<evidence type="ECO:0000313" key="4">
    <source>
        <dbReference type="EMBL" id="HHJ63367.1"/>
    </source>
</evidence>
<evidence type="ECO:0000256" key="2">
    <source>
        <dbReference type="SAM" id="Phobius"/>
    </source>
</evidence>
<dbReference type="NCBIfam" id="TIGR00254">
    <property type="entry name" value="GGDEF"/>
    <property type="match status" value="1"/>
</dbReference>
<dbReference type="PANTHER" id="PTHR45138">
    <property type="entry name" value="REGULATORY COMPONENTS OF SENSORY TRANSDUCTION SYSTEM"/>
    <property type="match status" value="1"/>
</dbReference>
<dbReference type="EC" id="2.7.7.65" evidence="1"/>
<dbReference type="InterPro" id="IPR000160">
    <property type="entry name" value="GGDEF_dom"/>
</dbReference>
<protein>
    <recommendedName>
        <fullName evidence="1">diguanylate cyclase</fullName>
        <ecNumber evidence="1">2.7.7.65</ecNumber>
    </recommendedName>
</protein>
<dbReference type="PROSITE" id="PS50887">
    <property type="entry name" value="GGDEF"/>
    <property type="match status" value="1"/>
</dbReference>
<feature type="transmembrane region" description="Helical" evidence="2">
    <location>
        <begin position="270"/>
        <end position="288"/>
    </location>
</feature>
<dbReference type="GO" id="GO:0052621">
    <property type="term" value="F:diguanylate cyclase activity"/>
    <property type="evidence" value="ECO:0007669"/>
    <property type="project" value="UniProtKB-EC"/>
</dbReference>
<dbReference type="GO" id="GO:0043709">
    <property type="term" value="P:cell adhesion involved in single-species biofilm formation"/>
    <property type="evidence" value="ECO:0007669"/>
    <property type="project" value="TreeGrafter"/>
</dbReference>
<dbReference type="GO" id="GO:0005886">
    <property type="term" value="C:plasma membrane"/>
    <property type="evidence" value="ECO:0007669"/>
    <property type="project" value="TreeGrafter"/>
</dbReference>
<dbReference type="Gene3D" id="3.30.70.270">
    <property type="match status" value="1"/>
</dbReference>
<dbReference type="Pfam" id="PF00990">
    <property type="entry name" value="GGDEF"/>
    <property type="match status" value="1"/>
</dbReference>